<organism evidence="4 5">
    <name type="scientific">Anaerocellum danielii</name>
    <dbReference type="NCBI Taxonomy" id="1387557"/>
    <lineage>
        <taxon>Bacteria</taxon>
        <taxon>Bacillati</taxon>
        <taxon>Bacillota</taxon>
        <taxon>Bacillota incertae sedis</taxon>
        <taxon>Caldicellulosiruptorales</taxon>
        <taxon>Caldicellulosiruptoraceae</taxon>
        <taxon>Anaerocellum</taxon>
    </lineage>
</organism>
<accession>A0ABZ0U1T2</accession>
<dbReference type="Pfam" id="PF00106">
    <property type="entry name" value="adh_short"/>
    <property type="match status" value="1"/>
</dbReference>
<proteinExistence type="inferred from homology"/>
<name>A0ABZ0U1T2_9FIRM</name>
<evidence type="ECO:0000256" key="3">
    <source>
        <dbReference type="RuleBase" id="RU000363"/>
    </source>
</evidence>
<dbReference type="EMBL" id="CP139957">
    <property type="protein sequence ID" value="WPX09256.1"/>
    <property type="molecule type" value="Genomic_DNA"/>
</dbReference>
<evidence type="ECO:0000313" key="4">
    <source>
        <dbReference type="EMBL" id="WPX09256.1"/>
    </source>
</evidence>
<gene>
    <name evidence="4" type="ORF">SOJ16_000450</name>
</gene>
<dbReference type="PRINTS" id="PR00081">
    <property type="entry name" value="GDHRDH"/>
</dbReference>
<dbReference type="InterPro" id="IPR036291">
    <property type="entry name" value="NAD(P)-bd_dom_sf"/>
</dbReference>
<dbReference type="Gene3D" id="3.40.50.720">
    <property type="entry name" value="NAD(P)-binding Rossmann-like Domain"/>
    <property type="match status" value="1"/>
</dbReference>
<comment type="similarity">
    <text evidence="1 3">Belongs to the short-chain dehydrogenases/reductases (SDR) family.</text>
</comment>
<sequence>MQNGFWEEKLVVITGAGSGIGRCMTELLLQKGAKVAAVSRTQKSLDSLKEELSEYSESLFTIVADVSRKDECKRAMEIIKFKFKKVDILINNAGMGLRNEVEKILDEDLRKVFDVNFFGAFYMMQEAIRVFKEQRKGLIVNICSLGVKRPVFHTGGYTASKAALAILSDVARLELQKYGISVLCAYPGSISTDFRKSALGEPYSENEVRLSRLSPEIAAERIIKGIERGKREIYTSKKDYIFVLFTRLFPRLSDWVVEKAFEKSNKST</sequence>
<keyword evidence="5" id="KW-1185">Reference proteome</keyword>
<evidence type="ECO:0000256" key="2">
    <source>
        <dbReference type="ARBA" id="ARBA00023002"/>
    </source>
</evidence>
<evidence type="ECO:0000256" key="1">
    <source>
        <dbReference type="ARBA" id="ARBA00006484"/>
    </source>
</evidence>
<dbReference type="RefSeq" id="WP_045173912.1">
    <property type="nucleotide sequence ID" value="NZ_CP139957.1"/>
</dbReference>
<dbReference type="InterPro" id="IPR002347">
    <property type="entry name" value="SDR_fam"/>
</dbReference>
<keyword evidence="2" id="KW-0560">Oxidoreductase</keyword>
<reference evidence="4 5" key="1">
    <citation type="submission" date="2023-12" db="EMBL/GenBank/DDBJ databases">
        <authorList>
            <person name="Manesh M.J.H."/>
            <person name="Bing R.G."/>
            <person name="Willard D.J."/>
            <person name="Kelly R.M."/>
        </authorList>
    </citation>
    <scope>NUCLEOTIDE SEQUENCE [LARGE SCALE GENOMIC DNA]</scope>
    <source>
        <strain evidence="4 5">DSM 8977</strain>
    </source>
</reference>
<dbReference type="PROSITE" id="PS00061">
    <property type="entry name" value="ADH_SHORT"/>
    <property type="match status" value="1"/>
</dbReference>
<dbReference type="InterPro" id="IPR020904">
    <property type="entry name" value="Sc_DH/Rdtase_CS"/>
</dbReference>
<protein>
    <submittedName>
        <fullName evidence="4">SDR family oxidoreductase</fullName>
    </submittedName>
</protein>
<dbReference type="Proteomes" id="UP001322744">
    <property type="component" value="Chromosome"/>
</dbReference>
<evidence type="ECO:0000313" key="5">
    <source>
        <dbReference type="Proteomes" id="UP001322744"/>
    </source>
</evidence>
<dbReference type="CDD" id="cd05233">
    <property type="entry name" value="SDR_c"/>
    <property type="match status" value="1"/>
</dbReference>
<dbReference type="PANTHER" id="PTHR44196:SF1">
    <property type="entry name" value="DEHYDROGENASE_REDUCTASE SDR FAMILY MEMBER 7B"/>
    <property type="match status" value="1"/>
</dbReference>
<dbReference type="PANTHER" id="PTHR44196">
    <property type="entry name" value="DEHYDROGENASE/REDUCTASE SDR FAMILY MEMBER 7B"/>
    <property type="match status" value="1"/>
</dbReference>
<dbReference type="SUPFAM" id="SSF51735">
    <property type="entry name" value="NAD(P)-binding Rossmann-fold domains"/>
    <property type="match status" value="1"/>
</dbReference>
<dbReference type="PRINTS" id="PR00080">
    <property type="entry name" value="SDRFAMILY"/>
</dbReference>